<protein>
    <recommendedName>
        <fullName evidence="1">DUF6873 domain-containing protein</fullName>
    </recommendedName>
</protein>
<dbReference type="Pfam" id="PF21778">
    <property type="entry name" value="DUF6873"/>
    <property type="match status" value="1"/>
</dbReference>
<dbReference type="RefSeq" id="WP_209457341.1">
    <property type="nucleotide sequence ID" value="NZ_BAAACS010000019.1"/>
</dbReference>
<dbReference type="Proteomes" id="UP000767291">
    <property type="component" value="Unassembled WGS sequence"/>
</dbReference>
<gene>
    <name evidence="2" type="ORF">J2Z43_002364</name>
</gene>
<proteinExistence type="predicted"/>
<evidence type="ECO:0000259" key="1">
    <source>
        <dbReference type="Pfam" id="PF21778"/>
    </source>
</evidence>
<dbReference type="InterPro" id="IPR049238">
    <property type="entry name" value="DUF6873"/>
</dbReference>
<reference evidence="2 3" key="1">
    <citation type="submission" date="2021-03" db="EMBL/GenBank/DDBJ databases">
        <title>Genomic Encyclopedia of Type Strains, Phase IV (KMG-IV): sequencing the most valuable type-strain genomes for metagenomic binning, comparative biology and taxonomic classification.</title>
        <authorList>
            <person name="Goeker M."/>
        </authorList>
    </citation>
    <scope>NUCLEOTIDE SEQUENCE [LARGE SCALE GENOMIC DNA]</scope>
    <source>
        <strain evidence="2 3">DSM 1289</strain>
    </source>
</reference>
<feature type="domain" description="DUF6873" evidence="1">
    <location>
        <begin position="18"/>
        <end position="244"/>
    </location>
</feature>
<organism evidence="2 3">
    <name type="scientific">Metaclostridioides mangenotii</name>
    <dbReference type="NCBI Taxonomy" id="1540"/>
    <lineage>
        <taxon>Bacteria</taxon>
        <taxon>Bacillati</taxon>
        <taxon>Bacillota</taxon>
        <taxon>Clostridia</taxon>
        <taxon>Peptostreptococcales</taxon>
        <taxon>Peptostreptococcaceae</taxon>
        <taxon>Metaclostridioides</taxon>
    </lineage>
</organism>
<evidence type="ECO:0000313" key="2">
    <source>
        <dbReference type="EMBL" id="MBP1855963.1"/>
    </source>
</evidence>
<accession>A0ABS4EDE7</accession>
<sequence length="255" mass="28948">MKFTKKPFVVEGDLALALVDKRLPKSMEEDLARRNIELIKTIECKEVYESINCHPDICICNLGNGDIVVEPSMYNRYKSILKKYNFNVIKGETWLKGKYPHDIAYNVAIVGDYAIHNFKHTDKKIMEFINNKGLKKINVEQGYTKCSICIVDDKSVITSDNGIYNKLNETEIDCLLIEPGYIELFDMNYGFIGGCSGLISNDKLAFFGDVRKHPSYNDIKLFLDGKDKEIVVLSEESLLDLGSLVPLMIKQVAVN</sequence>
<name>A0ABS4EDE7_9FIRM</name>
<keyword evidence="3" id="KW-1185">Reference proteome</keyword>
<evidence type="ECO:0000313" key="3">
    <source>
        <dbReference type="Proteomes" id="UP000767291"/>
    </source>
</evidence>
<dbReference type="EMBL" id="JAGGJX010000005">
    <property type="protein sequence ID" value="MBP1855963.1"/>
    <property type="molecule type" value="Genomic_DNA"/>
</dbReference>
<comment type="caution">
    <text evidence="2">The sequence shown here is derived from an EMBL/GenBank/DDBJ whole genome shotgun (WGS) entry which is preliminary data.</text>
</comment>